<keyword evidence="1" id="KW-0479">Metal-binding</keyword>
<dbReference type="SUPFAM" id="SSF57756">
    <property type="entry name" value="Retrovirus zinc finger-like domains"/>
    <property type="match status" value="1"/>
</dbReference>
<dbReference type="InterPro" id="IPR005162">
    <property type="entry name" value="Retrotrans_gag_dom"/>
</dbReference>
<dbReference type="GO" id="GO:0003964">
    <property type="term" value="F:RNA-directed DNA polymerase activity"/>
    <property type="evidence" value="ECO:0007669"/>
    <property type="project" value="UniProtKB-KW"/>
</dbReference>
<keyword evidence="4" id="KW-0695">RNA-directed DNA polymerase</keyword>
<keyword evidence="4" id="KW-0808">Transferase</keyword>
<gene>
    <name evidence="4" type="ORF">Tco_0628138</name>
</gene>
<name>A0ABQ4WPE0_9ASTR</name>
<reference evidence="4" key="2">
    <citation type="submission" date="2022-01" db="EMBL/GenBank/DDBJ databases">
        <authorList>
            <person name="Yamashiro T."/>
            <person name="Shiraishi A."/>
            <person name="Satake H."/>
            <person name="Nakayama K."/>
        </authorList>
    </citation>
    <scope>NUCLEOTIDE SEQUENCE</scope>
</reference>
<dbReference type="EMBL" id="BQNB010008823">
    <property type="protein sequence ID" value="GJS54776.1"/>
    <property type="molecule type" value="Genomic_DNA"/>
</dbReference>
<dbReference type="Pfam" id="PF03732">
    <property type="entry name" value="Retrotrans_gag"/>
    <property type="match status" value="1"/>
</dbReference>
<keyword evidence="1" id="KW-0863">Zinc-finger</keyword>
<comment type="caution">
    <text evidence="4">The sequence shown here is derived from an EMBL/GenBank/DDBJ whole genome shotgun (WGS) entry which is preliminary data.</text>
</comment>
<dbReference type="PROSITE" id="PS50158">
    <property type="entry name" value="ZF_CCHC"/>
    <property type="match status" value="1"/>
</dbReference>
<protein>
    <submittedName>
        <fullName evidence="4">Reverse transcriptase domain-containing protein</fullName>
    </submittedName>
</protein>
<keyword evidence="1" id="KW-0862">Zinc</keyword>
<evidence type="ECO:0000256" key="2">
    <source>
        <dbReference type="SAM" id="MobiDB-lite"/>
    </source>
</evidence>
<feature type="region of interest" description="Disordered" evidence="2">
    <location>
        <begin position="76"/>
        <end position="111"/>
    </location>
</feature>
<keyword evidence="5" id="KW-1185">Reference proteome</keyword>
<dbReference type="SMART" id="SM00343">
    <property type="entry name" value="ZnF_C2HC"/>
    <property type="match status" value="1"/>
</dbReference>
<evidence type="ECO:0000313" key="5">
    <source>
        <dbReference type="Proteomes" id="UP001151760"/>
    </source>
</evidence>
<sequence length="191" mass="21429">MMTAKYCPQNEIKKLEMEIWELKVKGTDLASYTQRFQELALMCGMMFPEESHKIEKYVGGLPDMIHGSVMASKPKTMQDAFEDTSRNNQNQQQQNKRQNTGMAYTAGSGEKKPYGESKHLCSKCNYHHDGQYSPKCHKCNRVGHLAHDCRSPANANTANNQRGTRAGQKTNFFKCGAQGHFKSVGNKGVSS</sequence>
<dbReference type="Proteomes" id="UP001151760">
    <property type="component" value="Unassembled WGS sequence"/>
</dbReference>
<feature type="compositionally biased region" description="Low complexity" evidence="2">
    <location>
        <begin position="86"/>
        <end position="99"/>
    </location>
</feature>
<evidence type="ECO:0000313" key="4">
    <source>
        <dbReference type="EMBL" id="GJS54776.1"/>
    </source>
</evidence>
<dbReference type="Gene3D" id="4.10.60.10">
    <property type="entry name" value="Zinc finger, CCHC-type"/>
    <property type="match status" value="1"/>
</dbReference>
<dbReference type="Pfam" id="PF00098">
    <property type="entry name" value="zf-CCHC"/>
    <property type="match status" value="1"/>
</dbReference>
<proteinExistence type="predicted"/>
<feature type="domain" description="CCHC-type" evidence="3">
    <location>
        <begin position="135"/>
        <end position="151"/>
    </location>
</feature>
<reference evidence="4" key="1">
    <citation type="journal article" date="2022" name="Int. J. Mol. Sci.">
        <title>Draft Genome of Tanacetum Coccineum: Genomic Comparison of Closely Related Tanacetum-Family Plants.</title>
        <authorList>
            <person name="Yamashiro T."/>
            <person name="Shiraishi A."/>
            <person name="Nakayama K."/>
            <person name="Satake H."/>
        </authorList>
    </citation>
    <scope>NUCLEOTIDE SEQUENCE</scope>
</reference>
<dbReference type="InterPro" id="IPR036875">
    <property type="entry name" value="Znf_CCHC_sf"/>
</dbReference>
<evidence type="ECO:0000256" key="1">
    <source>
        <dbReference type="PROSITE-ProRule" id="PRU00047"/>
    </source>
</evidence>
<dbReference type="InterPro" id="IPR001878">
    <property type="entry name" value="Znf_CCHC"/>
</dbReference>
<evidence type="ECO:0000259" key="3">
    <source>
        <dbReference type="PROSITE" id="PS50158"/>
    </source>
</evidence>
<organism evidence="4 5">
    <name type="scientific">Tanacetum coccineum</name>
    <dbReference type="NCBI Taxonomy" id="301880"/>
    <lineage>
        <taxon>Eukaryota</taxon>
        <taxon>Viridiplantae</taxon>
        <taxon>Streptophyta</taxon>
        <taxon>Embryophyta</taxon>
        <taxon>Tracheophyta</taxon>
        <taxon>Spermatophyta</taxon>
        <taxon>Magnoliopsida</taxon>
        <taxon>eudicotyledons</taxon>
        <taxon>Gunneridae</taxon>
        <taxon>Pentapetalae</taxon>
        <taxon>asterids</taxon>
        <taxon>campanulids</taxon>
        <taxon>Asterales</taxon>
        <taxon>Asteraceae</taxon>
        <taxon>Asteroideae</taxon>
        <taxon>Anthemideae</taxon>
        <taxon>Anthemidinae</taxon>
        <taxon>Tanacetum</taxon>
    </lineage>
</organism>
<keyword evidence="4" id="KW-0548">Nucleotidyltransferase</keyword>
<accession>A0ABQ4WPE0</accession>